<name>A0A2D6YL77_9DELT</name>
<dbReference type="InterPro" id="IPR016856">
    <property type="entry name" value="QueF_type1"/>
</dbReference>
<comment type="similarity">
    <text evidence="5">Belongs to the GTP cyclohydrolase I family. QueF type 1 subfamily.</text>
</comment>
<evidence type="ECO:0000256" key="1">
    <source>
        <dbReference type="ARBA" id="ARBA00022490"/>
    </source>
</evidence>
<dbReference type="EC" id="1.7.1.13" evidence="5"/>
<dbReference type="Pfam" id="PF14489">
    <property type="entry name" value="QueF"/>
    <property type="match status" value="1"/>
</dbReference>
<dbReference type="InterPro" id="IPR029500">
    <property type="entry name" value="QueF"/>
</dbReference>
<comment type="catalytic activity">
    <reaction evidence="5">
        <text>7-aminomethyl-7-carbaguanine + 2 NADP(+) = 7-cyano-7-carbaguanine + 2 NADPH + 3 H(+)</text>
        <dbReference type="Rhea" id="RHEA:13409"/>
        <dbReference type="ChEBI" id="CHEBI:15378"/>
        <dbReference type="ChEBI" id="CHEBI:45075"/>
        <dbReference type="ChEBI" id="CHEBI:57783"/>
        <dbReference type="ChEBI" id="CHEBI:58349"/>
        <dbReference type="ChEBI" id="CHEBI:58703"/>
        <dbReference type="EC" id="1.7.1.13"/>
    </reaction>
</comment>
<sequence length="138" mass="16093">MADVFNTDYAEGLVLPMEDESKIRWDWLETFRYEGPRQRVCYELKEFAAVCPFSGLPDTGIVLVEYIPRQKLVELKSLKYYFISFRNVGIFQEAVTARIFRDLFKLLDPEWLQIRTIYATRGGIDTTCTVDSKDQDSA</sequence>
<keyword evidence="3 5" id="KW-0521">NADP</keyword>
<gene>
    <name evidence="5" type="primary">queF</name>
    <name evidence="6" type="ORF">CMN54_10650</name>
</gene>
<dbReference type="UniPathway" id="UPA00392"/>
<proteinExistence type="inferred from homology"/>
<comment type="caution">
    <text evidence="6">The sequence shown here is derived from an EMBL/GenBank/DDBJ whole genome shotgun (WGS) entry which is preliminary data.</text>
</comment>
<dbReference type="InterPro" id="IPR050084">
    <property type="entry name" value="NADPH_dep_7-cyano-7-deazaG_red"/>
</dbReference>
<dbReference type="SUPFAM" id="SSF55620">
    <property type="entry name" value="Tetrahydrobiopterin biosynthesis enzymes-like"/>
    <property type="match status" value="1"/>
</dbReference>
<evidence type="ECO:0000313" key="6">
    <source>
        <dbReference type="EMBL" id="MAH63882.1"/>
    </source>
</evidence>
<evidence type="ECO:0000313" key="7">
    <source>
        <dbReference type="Proteomes" id="UP000226525"/>
    </source>
</evidence>
<dbReference type="NCBIfam" id="TIGR03139">
    <property type="entry name" value="QueF-II"/>
    <property type="match status" value="1"/>
</dbReference>
<dbReference type="GO" id="GO:0033739">
    <property type="term" value="F:preQ1 synthase activity"/>
    <property type="evidence" value="ECO:0007669"/>
    <property type="project" value="UniProtKB-UniRule"/>
</dbReference>
<keyword evidence="1 5" id="KW-0963">Cytoplasm</keyword>
<dbReference type="Gene3D" id="3.30.1130.10">
    <property type="match status" value="1"/>
</dbReference>
<keyword evidence="2 5" id="KW-0671">Queuosine biosynthesis</keyword>
<evidence type="ECO:0000256" key="5">
    <source>
        <dbReference type="HAMAP-Rule" id="MF_00818"/>
    </source>
</evidence>
<protein>
    <recommendedName>
        <fullName evidence="5">NADPH-dependent 7-cyano-7-deazaguanine reductase</fullName>
        <ecNumber evidence="5">1.7.1.13</ecNumber>
    </recommendedName>
    <alternativeName>
        <fullName evidence="5">7-cyano-7-carbaguanine reductase</fullName>
    </alternativeName>
    <alternativeName>
        <fullName evidence="5">NADPH-dependent nitrile oxidoreductase</fullName>
    </alternativeName>
    <alternativeName>
        <fullName evidence="5">PreQ(0) reductase</fullName>
    </alternativeName>
</protein>
<comment type="function">
    <text evidence="5">Catalyzes the NADPH-dependent reduction of 7-cyano-7-deazaguanine (preQ0) to 7-aminomethyl-7-deazaguanine (preQ1).</text>
</comment>
<feature type="binding site" evidence="5">
    <location>
        <begin position="73"/>
        <end position="75"/>
    </location>
    <ligand>
        <name>substrate</name>
    </ligand>
</feature>
<reference evidence="7" key="1">
    <citation type="submission" date="2017-09" db="EMBL/GenBank/DDBJ databases">
        <title>The Reconstruction of 2,631 Draft Metagenome-Assembled Genomes from the Global Oceans.</title>
        <authorList>
            <person name="Tully B.J."/>
            <person name="Graham E.D."/>
            <person name="Heidelberg J.F."/>
        </authorList>
    </citation>
    <scope>NUCLEOTIDE SEQUENCE [LARGE SCALE GENOMIC DNA]</scope>
</reference>
<dbReference type="HAMAP" id="MF_00818">
    <property type="entry name" value="QueF_type1"/>
    <property type="match status" value="1"/>
</dbReference>
<dbReference type="PANTHER" id="PTHR34354">
    <property type="entry name" value="NADPH-DEPENDENT 7-CYANO-7-DEAZAGUANINE REDUCTASE"/>
    <property type="match status" value="1"/>
</dbReference>
<evidence type="ECO:0000256" key="4">
    <source>
        <dbReference type="ARBA" id="ARBA00023002"/>
    </source>
</evidence>
<dbReference type="InterPro" id="IPR043133">
    <property type="entry name" value="GTP-CH-I_C/QueF"/>
</dbReference>
<accession>A0A2D6YL77</accession>
<dbReference type="GO" id="GO:0005737">
    <property type="term" value="C:cytoplasm"/>
    <property type="evidence" value="ECO:0007669"/>
    <property type="project" value="UniProtKB-SubCell"/>
</dbReference>
<keyword evidence="4 5" id="KW-0560">Oxidoreductase</keyword>
<organism evidence="6 7">
    <name type="scientific">SAR324 cluster bacterium</name>
    <dbReference type="NCBI Taxonomy" id="2024889"/>
    <lineage>
        <taxon>Bacteria</taxon>
        <taxon>Deltaproteobacteria</taxon>
        <taxon>SAR324 cluster</taxon>
    </lineage>
</organism>
<dbReference type="AlphaFoldDB" id="A0A2D6YL77"/>
<dbReference type="EMBL" id="NZEX01000120">
    <property type="protein sequence ID" value="MAH63882.1"/>
    <property type="molecule type" value="Genomic_DNA"/>
</dbReference>
<comment type="subcellular location">
    <subcellularLocation>
        <location evidence="5">Cytoplasm</location>
    </subcellularLocation>
</comment>
<dbReference type="PANTHER" id="PTHR34354:SF1">
    <property type="entry name" value="NADPH-DEPENDENT 7-CYANO-7-DEAZAGUANINE REDUCTASE"/>
    <property type="match status" value="1"/>
</dbReference>
<dbReference type="GO" id="GO:0008616">
    <property type="term" value="P:tRNA queuosine(34) biosynthetic process"/>
    <property type="evidence" value="ECO:0007669"/>
    <property type="project" value="UniProtKB-UniRule"/>
</dbReference>
<feature type="active site" description="Proton donor" evidence="5">
    <location>
        <position position="58"/>
    </location>
</feature>
<feature type="binding site" evidence="5">
    <location>
        <begin position="92"/>
        <end position="93"/>
    </location>
    <ligand>
        <name>substrate</name>
    </ligand>
</feature>
<dbReference type="Proteomes" id="UP000226525">
    <property type="component" value="Unassembled WGS sequence"/>
</dbReference>
<evidence type="ECO:0000256" key="3">
    <source>
        <dbReference type="ARBA" id="ARBA00022857"/>
    </source>
</evidence>
<comment type="pathway">
    <text evidence="5">tRNA modification; tRNA-queuosine biosynthesis.</text>
</comment>
<evidence type="ECO:0000256" key="2">
    <source>
        <dbReference type="ARBA" id="ARBA00022785"/>
    </source>
</evidence>
<feature type="active site" description="Thioimide intermediate" evidence="5">
    <location>
        <position position="51"/>
    </location>
</feature>